<proteinExistence type="inferred from homology"/>
<dbReference type="InterPro" id="IPR042089">
    <property type="entry name" value="Peptidase_M13_dom_2"/>
</dbReference>
<keyword evidence="8" id="KW-0732">Signal</keyword>
<dbReference type="GO" id="GO:0016485">
    <property type="term" value="P:protein processing"/>
    <property type="evidence" value="ECO:0007669"/>
    <property type="project" value="TreeGrafter"/>
</dbReference>
<evidence type="ECO:0000256" key="8">
    <source>
        <dbReference type="SAM" id="SignalP"/>
    </source>
</evidence>
<feature type="signal peptide" evidence="8">
    <location>
        <begin position="1"/>
        <end position="28"/>
    </location>
</feature>
<sequence length="687" mass="74739">MSRSRITTLFLSISVFAICAAASAPVTAPDMTAEMPAPTAAKPSIGSFGFDETGMDRGVAPGDDFYGFSNGTWSANTPIPADKANYGAFDLLQDLSRDRTRGILEVEAAKPGSKIGAAYAAYLDQATIEAKGLTPIKPWLDRIKALKSGAGYAALVAEADRNGVGVPFNAGVSQDQKDPEHYALQMRQGGLGLPDRDFYIDANDAKLVAAKAAYQAHIARMFTLAGESDAEARAKAVVDFETGIARISWTRAESRDANKTYNKMTGADLAKAAPGFDFVTYFKGIGIPAATVIVGQPSAITGTAKLISETPVSVLKDQLLIRSLDGFANVLPAAFDKEAFAMFSTVLSGTPEQPARWKRGVDYTSGILTDDVSKLYVARYFPPETKAAADALVKNIIAAMNVRIDKLDWMAPETKVKAHAKLAAFTPRIGYPDKWRDYAALRIVAGDAFGNTLRANQWAHQYNVEKLGKPIYRWEWGLAPMTVNAQANPTLVAITFPAAILQPPFFDPNADAAINYGGIGAVIGHEMSHHFDDQGSKYDLKGQLTDWWTPRDVESFKKLTGNLVAQYETYEPLPGRKVNGTLTLGENTADLAGLSAAFDAYHASLGGKPAAVIDGFTGDQRFYLGWAQVWRRSYREADLIQRLKTDPHAPSQQRAWIVRNLDPWYGAFQPKAGEKLYLTPEQRVRIW</sequence>
<comment type="similarity">
    <text evidence="2">Belongs to the peptidase M13 family.</text>
</comment>
<dbReference type="KEGG" id="spap:H3Z74_09330"/>
<dbReference type="Pfam" id="PF01431">
    <property type="entry name" value="Peptidase_M13"/>
    <property type="match status" value="1"/>
</dbReference>
<organism evidence="11 12">
    <name type="scientific">Sphingomonas alpina</name>
    <dbReference type="NCBI Taxonomy" id="653931"/>
    <lineage>
        <taxon>Bacteria</taxon>
        <taxon>Pseudomonadati</taxon>
        <taxon>Pseudomonadota</taxon>
        <taxon>Alphaproteobacteria</taxon>
        <taxon>Sphingomonadales</taxon>
        <taxon>Sphingomonadaceae</taxon>
        <taxon>Sphingomonas</taxon>
    </lineage>
</organism>
<feature type="domain" description="Peptidase M13 C-terminal" evidence="9">
    <location>
        <begin position="484"/>
        <end position="684"/>
    </location>
</feature>
<accession>A0A7H0LNR5</accession>
<dbReference type="InterPro" id="IPR000718">
    <property type="entry name" value="Peptidase_M13"/>
</dbReference>
<feature type="chain" id="PRO_5028908136" evidence="8">
    <location>
        <begin position="29"/>
        <end position="687"/>
    </location>
</feature>
<gene>
    <name evidence="11" type="ORF">H3Z74_09330</name>
</gene>
<evidence type="ECO:0000256" key="1">
    <source>
        <dbReference type="ARBA" id="ARBA00001947"/>
    </source>
</evidence>
<evidence type="ECO:0000256" key="7">
    <source>
        <dbReference type="ARBA" id="ARBA00023049"/>
    </source>
</evidence>
<evidence type="ECO:0000256" key="3">
    <source>
        <dbReference type="ARBA" id="ARBA00022670"/>
    </source>
</evidence>
<protein>
    <submittedName>
        <fullName evidence="11">M13 family metallopeptidase</fullName>
    </submittedName>
</protein>
<feature type="domain" description="Peptidase M13 N-terminal" evidence="10">
    <location>
        <begin position="61"/>
        <end position="432"/>
    </location>
</feature>
<evidence type="ECO:0000259" key="10">
    <source>
        <dbReference type="Pfam" id="PF05649"/>
    </source>
</evidence>
<reference evidence="11 12" key="1">
    <citation type="submission" date="2020-09" db="EMBL/GenBank/DDBJ databases">
        <title>Sphingomonas sp., a new species isolated from pork steak.</title>
        <authorList>
            <person name="Heidler von Heilborn D."/>
        </authorList>
    </citation>
    <scope>NUCLEOTIDE SEQUENCE [LARGE SCALE GENOMIC DNA]</scope>
    <source>
        <strain evidence="12">S8-3T</strain>
    </source>
</reference>
<dbReference type="Pfam" id="PF05649">
    <property type="entry name" value="Peptidase_M13_N"/>
    <property type="match status" value="1"/>
</dbReference>
<evidence type="ECO:0000256" key="4">
    <source>
        <dbReference type="ARBA" id="ARBA00022723"/>
    </source>
</evidence>
<dbReference type="PANTHER" id="PTHR11733:SF167">
    <property type="entry name" value="FI17812P1-RELATED"/>
    <property type="match status" value="1"/>
</dbReference>
<comment type="cofactor">
    <cofactor evidence="1">
        <name>Zn(2+)</name>
        <dbReference type="ChEBI" id="CHEBI:29105"/>
    </cofactor>
</comment>
<evidence type="ECO:0000259" key="9">
    <source>
        <dbReference type="Pfam" id="PF01431"/>
    </source>
</evidence>
<dbReference type="Proteomes" id="UP000516148">
    <property type="component" value="Chromosome"/>
</dbReference>
<keyword evidence="5" id="KW-0378">Hydrolase</keyword>
<dbReference type="InterPro" id="IPR008753">
    <property type="entry name" value="Peptidase_M13_N"/>
</dbReference>
<keyword evidence="7" id="KW-0482">Metalloprotease</keyword>
<dbReference type="EMBL" id="CP061038">
    <property type="protein sequence ID" value="QNQ11318.1"/>
    <property type="molecule type" value="Genomic_DNA"/>
</dbReference>
<name>A0A7H0LNR5_9SPHN</name>
<dbReference type="InterPro" id="IPR018497">
    <property type="entry name" value="Peptidase_M13_C"/>
</dbReference>
<dbReference type="Gene3D" id="3.40.390.10">
    <property type="entry name" value="Collagenase (Catalytic Domain)"/>
    <property type="match status" value="1"/>
</dbReference>
<dbReference type="AlphaFoldDB" id="A0A7H0LNR5"/>
<dbReference type="GO" id="GO:0005886">
    <property type="term" value="C:plasma membrane"/>
    <property type="evidence" value="ECO:0007669"/>
    <property type="project" value="TreeGrafter"/>
</dbReference>
<keyword evidence="3" id="KW-0645">Protease</keyword>
<dbReference type="PRINTS" id="PR00786">
    <property type="entry name" value="NEPRILYSIN"/>
</dbReference>
<dbReference type="PANTHER" id="PTHR11733">
    <property type="entry name" value="ZINC METALLOPROTEASE FAMILY M13 NEPRILYSIN-RELATED"/>
    <property type="match status" value="1"/>
</dbReference>
<evidence type="ECO:0000313" key="12">
    <source>
        <dbReference type="Proteomes" id="UP000516148"/>
    </source>
</evidence>
<dbReference type="SUPFAM" id="SSF55486">
    <property type="entry name" value="Metalloproteases ('zincins'), catalytic domain"/>
    <property type="match status" value="1"/>
</dbReference>
<evidence type="ECO:0000256" key="5">
    <source>
        <dbReference type="ARBA" id="ARBA00022801"/>
    </source>
</evidence>
<evidence type="ECO:0000256" key="2">
    <source>
        <dbReference type="ARBA" id="ARBA00007357"/>
    </source>
</evidence>
<dbReference type="Gene3D" id="1.10.1380.10">
    <property type="entry name" value="Neutral endopeptidase , domain2"/>
    <property type="match status" value="1"/>
</dbReference>
<evidence type="ECO:0000313" key="11">
    <source>
        <dbReference type="EMBL" id="QNQ11318.1"/>
    </source>
</evidence>
<keyword evidence="12" id="KW-1185">Reference proteome</keyword>
<keyword evidence="4" id="KW-0479">Metal-binding</keyword>
<dbReference type="RefSeq" id="WP_187763600.1">
    <property type="nucleotide sequence ID" value="NZ_CP061038.1"/>
</dbReference>
<evidence type="ECO:0000256" key="6">
    <source>
        <dbReference type="ARBA" id="ARBA00022833"/>
    </source>
</evidence>
<dbReference type="CDD" id="cd08662">
    <property type="entry name" value="M13"/>
    <property type="match status" value="1"/>
</dbReference>
<dbReference type="InterPro" id="IPR024079">
    <property type="entry name" value="MetalloPept_cat_dom_sf"/>
</dbReference>
<dbReference type="GO" id="GO:0004222">
    <property type="term" value="F:metalloendopeptidase activity"/>
    <property type="evidence" value="ECO:0007669"/>
    <property type="project" value="InterPro"/>
</dbReference>
<dbReference type="GO" id="GO:0046872">
    <property type="term" value="F:metal ion binding"/>
    <property type="evidence" value="ECO:0007669"/>
    <property type="project" value="UniProtKB-KW"/>
</dbReference>
<dbReference type="PROSITE" id="PS51885">
    <property type="entry name" value="NEPRILYSIN"/>
    <property type="match status" value="1"/>
</dbReference>
<keyword evidence="6" id="KW-0862">Zinc</keyword>